<comment type="caution">
    <text evidence="2">The sequence shown here is derived from an EMBL/GenBank/DDBJ whole genome shotgun (WGS) entry which is preliminary data.</text>
</comment>
<accession>A0ABR1PZE3</accession>
<feature type="signal peptide" evidence="1">
    <location>
        <begin position="1"/>
        <end position="18"/>
    </location>
</feature>
<gene>
    <name evidence="2" type="ORF">PG986_012240</name>
</gene>
<evidence type="ECO:0000313" key="2">
    <source>
        <dbReference type="EMBL" id="KAK7943127.1"/>
    </source>
</evidence>
<protein>
    <submittedName>
        <fullName evidence="2">Uncharacterized protein</fullName>
    </submittedName>
</protein>
<name>A0ABR1PZE3_9PEZI</name>
<dbReference type="Proteomes" id="UP001391051">
    <property type="component" value="Unassembled WGS sequence"/>
</dbReference>
<proteinExistence type="predicted"/>
<dbReference type="GeneID" id="92081524"/>
<dbReference type="RefSeq" id="XP_066695158.1">
    <property type="nucleotide sequence ID" value="XM_066848462.1"/>
</dbReference>
<reference evidence="2 3" key="1">
    <citation type="submission" date="2023-01" db="EMBL/GenBank/DDBJ databases">
        <title>Analysis of 21 Apiospora genomes using comparative genomics revels a genus with tremendous synthesis potential of carbohydrate active enzymes and secondary metabolites.</title>
        <authorList>
            <person name="Sorensen T."/>
        </authorList>
    </citation>
    <scope>NUCLEOTIDE SEQUENCE [LARGE SCALE GENOMIC DNA]</scope>
    <source>
        <strain evidence="2 3">CBS 24483</strain>
    </source>
</reference>
<keyword evidence="3" id="KW-1185">Reference proteome</keyword>
<keyword evidence="1" id="KW-0732">Signal</keyword>
<dbReference type="EMBL" id="JAQQWE010000008">
    <property type="protein sequence ID" value="KAK7943127.1"/>
    <property type="molecule type" value="Genomic_DNA"/>
</dbReference>
<sequence>MAKLRFLLLAAFMALVSGIPALRNPFAAPKKVTSPGVVTPFPPQYFQSYGSQKVQITFGPFTVGNEAVSGKYTKELPDATKPCTGSCYIYSHRAVLTYLNGTEAHVNTRSMLKRSFISTNGRMDSVCPYDNEVAFISANERLEYNLSRNG</sequence>
<evidence type="ECO:0000256" key="1">
    <source>
        <dbReference type="SAM" id="SignalP"/>
    </source>
</evidence>
<organism evidence="2 3">
    <name type="scientific">Apiospora aurea</name>
    <dbReference type="NCBI Taxonomy" id="335848"/>
    <lineage>
        <taxon>Eukaryota</taxon>
        <taxon>Fungi</taxon>
        <taxon>Dikarya</taxon>
        <taxon>Ascomycota</taxon>
        <taxon>Pezizomycotina</taxon>
        <taxon>Sordariomycetes</taxon>
        <taxon>Xylariomycetidae</taxon>
        <taxon>Amphisphaeriales</taxon>
        <taxon>Apiosporaceae</taxon>
        <taxon>Apiospora</taxon>
    </lineage>
</organism>
<feature type="chain" id="PRO_5046144624" evidence="1">
    <location>
        <begin position="19"/>
        <end position="150"/>
    </location>
</feature>
<evidence type="ECO:0000313" key="3">
    <source>
        <dbReference type="Proteomes" id="UP001391051"/>
    </source>
</evidence>